<keyword evidence="5 8" id="KW-0012">Acyltransferase</keyword>
<feature type="domain" description="Phospholipid/glycerol acyltransferase" evidence="7">
    <location>
        <begin position="74"/>
        <end position="189"/>
    </location>
</feature>
<keyword evidence="2" id="KW-0444">Lipid biosynthesis</keyword>
<keyword evidence="9" id="KW-1185">Reference proteome</keyword>
<evidence type="ECO:0000256" key="1">
    <source>
        <dbReference type="ARBA" id="ARBA00005189"/>
    </source>
</evidence>
<name>A0A7K1XX84_9SPHI</name>
<dbReference type="CDD" id="cd07989">
    <property type="entry name" value="LPLAT_AGPAT-like"/>
    <property type="match status" value="1"/>
</dbReference>
<evidence type="ECO:0000256" key="4">
    <source>
        <dbReference type="ARBA" id="ARBA00023098"/>
    </source>
</evidence>
<evidence type="ECO:0000313" key="8">
    <source>
        <dbReference type="EMBL" id="MXV15552.1"/>
    </source>
</evidence>
<keyword evidence="6" id="KW-0472">Membrane</keyword>
<dbReference type="GO" id="GO:0006654">
    <property type="term" value="P:phosphatidic acid biosynthetic process"/>
    <property type="evidence" value="ECO:0007669"/>
    <property type="project" value="TreeGrafter"/>
</dbReference>
<dbReference type="GO" id="GO:0003841">
    <property type="term" value="F:1-acylglycerol-3-phosphate O-acyltransferase activity"/>
    <property type="evidence" value="ECO:0007669"/>
    <property type="project" value="TreeGrafter"/>
</dbReference>
<sequence>MKRFLKRVHFYASAISLMFFFILLYPWLYYYSRKPERYDRLNRVRRIFGFLSSAAVGIFYKYRYEKQIDWSQCYIVCPNHTSNLDITGMACLIPGNYAFLGKDTLLKNPVTAIFFKTIDIPFNRDSKISSFRAFKRAGEYLQQGISLVIFPEGKIPEHFPPSLDPFKNGPFRLAIELNIPILPVTITDAWKKVWDDGKTYGSRPGICDICVHKPIFTTGLTVDDADALRDRVHNIIDTEFKKK</sequence>
<accession>A0A7K1XX84</accession>
<protein>
    <submittedName>
        <fullName evidence="8">1-acyl-sn-glycerol-3-phosphate acyltransferase</fullName>
    </submittedName>
</protein>
<dbReference type="Pfam" id="PF01553">
    <property type="entry name" value="Acyltransferase"/>
    <property type="match status" value="1"/>
</dbReference>
<feature type="transmembrane region" description="Helical" evidence="6">
    <location>
        <begin position="12"/>
        <end position="32"/>
    </location>
</feature>
<comment type="pathway">
    <text evidence="1">Lipid metabolism.</text>
</comment>
<evidence type="ECO:0000256" key="6">
    <source>
        <dbReference type="SAM" id="Phobius"/>
    </source>
</evidence>
<reference evidence="8 9" key="1">
    <citation type="submission" date="2019-11" db="EMBL/GenBank/DDBJ databases">
        <title>Pedobacter sp. HMF7056 Genome sequencing and assembly.</title>
        <authorList>
            <person name="Kang H."/>
            <person name="Kim H."/>
            <person name="Joh K."/>
        </authorList>
    </citation>
    <scope>NUCLEOTIDE SEQUENCE [LARGE SCALE GENOMIC DNA]</scope>
    <source>
        <strain evidence="8 9">HMF7056</strain>
    </source>
</reference>
<evidence type="ECO:0000256" key="5">
    <source>
        <dbReference type="ARBA" id="ARBA00023315"/>
    </source>
</evidence>
<keyword evidence="4" id="KW-0443">Lipid metabolism</keyword>
<proteinExistence type="predicted"/>
<evidence type="ECO:0000256" key="3">
    <source>
        <dbReference type="ARBA" id="ARBA00022679"/>
    </source>
</evidence>
<dbReference type="RefSeq" id="WP_160906539.1">
    <property type="nucleotide sequence ID" value="NZ_WVHS01000002.1"/>
</dbReference>
<evidence type="ECO:0000313" key="9">
    <source>
        <dbReference type="Proteomes" id="UP000451233"/>
    </source>
</evidence>
<keyword evidence="6" id="KW-1133">Transmembrane helix</keyword>
<dbReference type="PANTHER" id="PTHR10434:SF64">
    <property type="entry name" value="1-ACYL-SN-GLYCEROL-3-PHOSPHATE ACYLTRANSFERASE-RELATED"/>
    <property type="match status" value="1"/>
</dbReference>
<keyword evidence="3 8" id="KW-0808">Transferase</keyword>
<dbReference type="Proteomes" id="UP000451233">
    <property type="component" value="Unassembled WGS sequence"/>
</dbReference>
<organism evidence="8 9">
    <name type="scientific">Hufsiella ginkgonis</name>
    <dbReference type="NCBI Taxonomy" id="2695274"/>
    <lineage>
        <taxon>Bacteria</taxon>
        <taxon>Pseudomonadati</taxon>
        <taxon>Bacteroidota</taxon>
        <taxon>Sphingobacteriia</taxon>
        <taxon>Sphingobacteriales</taxon>
        <taxon>Sphingobacteriaceae</taxon>
        <taxon>Hufsiella</taxon>
    </lineage>
</organism>
<dbReference type="SUPFAM" id="SSF69593">
    <property type="entry name" value="Glycerol-3-phosphate (1)-acyltransferase"/>
    <property type="match status" value="1"/>
</dbReference>
<dbReference type="SMART" id="SM00563">
    <property type="entry name" value="PlsC"/>
    <property type="match status" value="1"/>
</dbReference>
<dbReference type="EMBL" id="WVHS01000002">
    <property type="protein sequence ID" value="MXV15552.1"/>
    <property type="molecule type" value="Genomic_DNA"/>
</dbReference>
<evidence type="ECO:0000259" key="7">
    <source>
        <dbReference type="SMART" id="SM00563"/>
    </source>
</evidence>
<evidence type="ECO:0000256" key="2">
    <source>
        <dbReference type="ARBA" id="ARBA00022516"/>
    </source>
</evidence>
<comment type="caution">
    <text evidence="8">The sequence shown here is derived from an EMBL/GenBank/DDBJ whole genome shotgun (WGS) entry which is preliminary data.</text>
</comment>
<dbReference type="AlphaFoldDB" id="A0A7K1XX84"/>
<dbReference type="InterPro" id="IPR002123">
    <property type="entry name" value="Plipid/glycerol_acylTrfase"/>
</dbReference>
<gene>
    <name evidence="8" type="ORF">GS398_09570</name>
</gene>
<keyword evidence="6" id="KW-0812">Transmembrane</keyword>
<dbReference type="PANTHER" id="PTHR10434">
    <property type="entry name" value="1-ACYL-SN-GLYCEROL-3-PHOSPHATE ACYLTRANSFERASE"/>
    <property type="match status" value="1"/>
</dbReference>